<comment type="similarity">
    <text evidence="1">Belongs to the eukaryotic ribosomal protein eL31 family.</text>
</comment>
<evidence type="ECO:0000256" key="1">
    <source>
        <dbReference type="ARBA" id="ARBA00010808"/>
    </source>
</evidence>
<keyword evidence="5" id="KW-1185">Reference proteome</keyword>
<protein>
    <submittedName>
        <fullName evidence="4">Uncharacterized protein</fullName>
    </submittedName>
</protein>
<dbReference type="InterPro" id="IPR023621">
    <property type="entry name" value="Ribosomal_eL31_dom_sf"/>
</dbReference>
<dbReference type="Proteomes" id="UP001303046">
    <property type="component" value="Unassembled WGS sequence"/>
</dbReference>
<reference evidence="4 5" key="1">
    <citation type="submission" date="2023-08" db="EMBL/GenBank/DDBJ databases">
        <title>A Necator americanus chromosomal reference genome.</title>
        <authorList>
            <person name="Ilik V."/>
            <person name="Petrzelkova K.J."/>
            <person name="Pardy F."/>
            <person name="Fuh T."/>
            <person name="Niatou-Singa F.S."/>
            <person name="Gouil Q."/>
            <person name="Baker L."/>
            <person name="Ritchie M.E."/>
            <person name="Jex A.R."/>
            <person name="Gazzola D."/>
            <person name="Li H."/>
            <person name="Toshio Fujiwara R."/>
            <person name="Zhan B."/>
            <person name="Aroian R.V."/>
            <person name="Pafco B."/>
            <person name="Schwarz E.M."/>
        </authorList>
    </citation>
    <scope>NUCLEOTIDE SEQUENCE [LARGE SCALE GENOMIC DNA]</scope>
    <source>
        <strain evidence="4 5">Aroian</strain>
        <tissue evidence="4">Whole animal</tissue>
    </source>
</reference>
<dbReference type="Pfam" id="PF01198">
    <property type="entry name" value="Ribosomal_L31e"/>
    <property type="match status" value="1"/>
</dbReference>
<sequence length="80" mass="9251">MALREGDGVKCSYGKIVKGKQRDRKTRNAITEIVTREYTIHTHKRTKEVGSKKRAPRAIENEAKIWYNLMLSTNFTPDIT</sequence>
<organism evidence="4 5">
    <name type="scientific">Necator americanus</name>
    <name type="common">Human hookworm</name>
    <dbReference type="NCBI Taxonomy" id="51031"/>
    <lineage>
        <taxon>Eukaryota</taxon>
        <taxon>Metazoa</taxon>
        <taxon>Ecdysozoa</taxon>
        <taxon>Nematoda</taxon>
        <taxon>Chromadorea</taxon>
        <taxon>Rhabditida</taxon>
        <taxon>Rhabditina</taxon>
        <taxon>Rhabditomorpha</taxon>
        <taxon>Strongyloidea</taxon>
        <taxon>Ancylostomatidae</taxon>
        <taxon>Bunostominae</taxon>
        <taxon>Necator</taxon>
    </lineage>
</organism>
<proteinExistence type="inferred from homology"/>
<evidence type="ECO:0000313" key="4">
    <source>
        <dbReference type="EMBL" id="KAK6754298.1"/>
    </source>
</evidence>
<accession>A0ABR1DVS7</accession>
<gene>
    <name evidence="4" type="primary">Necator_chrV.g18141</name>
    <name evidence="4" type="ORF">RB195_013350</name>
</gene>
<dbReference type="PANTHER" id="PTHR10956">
    <property type="entry name" value="60S RIBOSOMAL PROTEIN L31"/>
    <property type="match status" value="1"/>
</dbReference>
<evidence type="ECO:0000256" key="3">
    <source>
        <dbReference type="ARBA" id="ARBA00023274"/>
    </source>
</evidence>
<name>A0ABR1DVS7_NECAM</name>
<evidence type="ECO:0000256" key="2">
    <source>
        <dbReference type="ARBA" id="ARBA00022980"/>
    </source>
</evidence>
<evidence type="ECO:0000313" key="5">
    <source>
        <dbReference type="Proteomes" id="UP001303046"/>
    </source>
</evidence>
<keyword evidence="3" id="KW-0687">Ribonucleoprotein</keyword>
<dbReference type="Gene3D" id="3.10.440.10">
    <property type="match status" value="1"/>
</dbReference>
<comment type="caution">
    <text evidence="4">The sequence shown here is derived from an EMBL/GenBank/DDBJ whole genome shotgun (WGS) entry which is preliminary data.</text>
</comment>
<dbReference type="SUPFAM" id="SSF54575">
    <property type="entry name" value="Ribosomal protein L31e"/>
    <property type="match status" value="1"/>
</dbReference>
<keyword evidence="2" id="KW-0689">Ribosomal protein</keyword>
<dbReference type="InterPro" id="IPR000054">
    <property type="entry name" value="Ribosomal_eL31"/>
</dbReference>
<dbReference type="EMBL" id="JAVFWL010000005">
    <property type="protein sequence ID" value="KAK6754298.1"/>
    <property type="molecule type" value="Genomic_DNA"/>
</dbReference>
<dbReference type="PANTHER" id="PTHR10956:SF0">
    <property type="entry name" value="60S RIBOSOMAL PROTEIN L31"/>
    <property type="match status" value="1"/>
</dbReference>